<keyword evidence="1" id="KW-0472">Membrane</keyword>
<evidence type="ECO:0000313" key="2">
    <source>
        <dbReference type="EMBL" id="KEZ12993.1"/>
    </source>
</evidence>
<evidence type="ECO:0000313" key="6">
    <source>
        <dbReference type="Proteomes" id="UP000028534"/>
    </source>
</evidence>
<reference evidence="2 6" key="1">
    <citation type="submission" date="2014-03" db="EMBL/GenBank/DDBJ databases">
        <title>Genome sequence of Sphingobium yanoikuyae B1.</title>
        <authorList>
            <person name="Gan H.M."/>
            <person name="Gan H.Y."/>
            <person name="Savka M.A."/>
        </authorList>
    </citation>
    <scope>NUCLEOTIDE SEQUENCE [LARGE SCALE GENOMIC DNA]</scope>
    <source>
        <strain evidence="2 6">B1</strain>
    </source>
</reference>
<dbReference type="EMBL" id="JGVR01000061">
    <property type="protein sequence ID" value="KEZ12993.1"/>
    <property type="molecule type" value="Genomic_DNA"/>
</dbReference>
<organism evidence="2 6">
    <name type="scientific">Sphingobium yanoikuyae</name>
    <name type="common">Sphingomonas yanoikuyae</name>
    <dbReference type="NCBI Taxonomy" id="13690"/>
    <lineage>
        <taxon>Bacteria</taxon>
        <taxon>Pseudomonadati</taxon>
        <taxon>Pseudomonadota</taxon>
        <taxon>Alphaproteobacteria</taxon>
        <taxon>Sphingomonadales</taxon>
        <taxon>Sphingomonadaceae</taxon>
        <taxon>Sphingobium</taxon>
    </lineage>
</organism>
<keyword evidence="1" id="KW-0812">Transmembrane</keyword>
<accession>A0A084E4V1</accession>
<reference evidence="3" key="4">
    <citation type="submission" date="2022-09" db="EMBL/GenBank/DDBJ databases">
        <title>Intensive care unit water sources are persistently colonized with multi-drug resistant bacteria and are the site of extensive horizontal gene transfer of antibiotic resistance genes.</title>
        <authorList>
            <person name="Diorio-Toth L."/>
        </authorList>
    </citation>
    <scope>NUCLEOTIDE SEQUENCE</scope>
    <source>
        <strain evidence="3">GD03659</strain>
    </source>
</reference>
<sequence length="46" mass="5257">MPPEFLIAIILCIGAVFFIDHMARLEKGGRLHHRGGLSRRSGRRRD</sequence>
<name>A0A084E4V1_SPHYA</name>
<proteinExistence type="predicted"/>
<dbReference type="RefSeq" id="WP_017499045.1">
    <property type="nucleotide sequence ID" value="NZ_CALUBW010000051.1"/>
</dbReference>
<reference evidence="5 8" key="3">
    <citation type="submission" date="2020-07" db="EMBL/GenBank/DDBJ databases">
        <title>Whole genome sequence of Sphingobium yanoikuyae A3.</title>
        <authorList>
            <person name="Han S.-S."/>
        </authorList>
    </citation>
    <scope>NUCLEOTIDE SEQUENCE [LARGE SCALE GENOMIC DNA]</scope>
    <source>
        <strain evidence="5 8">A3</strain>
    </source>
</reference>
<evidence type="ECO:0000313" key="3">
    <source>
        <dbReference type="EMBL" id="MDH2131827.1"/>
    </source>
</evidence>
<dbReference type="Proteomes" id="UP000515377">
    <property type="component" value="Chromosome"/>
</dbReference>
<evidence type="ECO:0000313" key="7">
    <source>
        <dbReference type="Proteomes" id="UP000502611"/>
    </source>
</evidence>
<dbReference type="AlphaFoldDB" id="A0A084E4V1"/>
<protein>
    <submittedName>
        <fullName evidence="2">Uncharacterized protein</fullName>
    </submittedName>
</protein>
<dbReference type="EMBL" id="JAOCKX010000014">
    <property type="protein sequence ID" value="MDH2131827.1"/>
    <property type="molecule type" value="Genomic_DNA"/>
</dbReference>
<evidence type="ECO:0000313" key="8">
    <source>
        <dbReference type="Proteomes" id="UP000515377"/>
    </source>
</evidence>
<dbReference type="EMBL" id="CP060122">
    <property type="protein sequence ID" value="QNG47203.1"/>
    <property type="molecule type" value="Genomic_DNA"/>
</dbReference>
<feature type="transmembrane region" description="Helical" evidence="1">
    <location>
        <begin position="6"/>
        <end position="23"/>
    </location>
</feature>
<keyword evidence="1" id="KW-1133">Transmembrane helix</keyword>
<dbReference type="EMBL" id="CP053021">
    <property type="protein sequence ID" value="QJR05021.1"/>
    <property type="molecule type" value="Genomic_DNA"/>
</dbReference>
<dbReference type="Proteomes" id="UP000502611">
    <property type="component" value="Chromosome"/>
</dbReference>
<reference evidence="4 7" key="2">
    <citation type="submission" date="2020-04" db="EMBL/GenBank/DDBJ databases">
        <title>The Whole Genome Analysis of High salt-tolerant Sphingobium yanoikuyae YC-XJ2 with Aryl organophosphorus flame retardants (aryl-OPFRs)-degrading capacity and characteristics of Related phosphotriesterase.</title>
        <authorList>
            <person name="Li X."/>
        </authorList>
    </citation>
    <scope>NUCLEOTIDE SEQUENCE [LARGE SCALE GENOMIC DNA]</scope>
    <source>
        <strain evidence="4 7">YC-XJ2</strain>
    </source>
</reference>
<dbReference type="Proteomes" id="UP001162318">
    <property type="component" value="Unassembled WGS sequence"/>
</dbReference>
<evidence type="ECO:0000256" key="1">
    <source>
        <dbReference type="SAM" id="Phobius"/>
    </source>
</evidence>
<evidence type="ECO:0000313" key="4">
    <source>
        <dbReference type="EMBL" id="QJR05021.1"/>
    </source>
</evidence>
<gene>
    <name evidence="2" type="ORF">CP98_05043</name>
    <name evidence="5" type="ORF">H3V42_06170</name>
    <name evidence="4" type="ORF">HH800_24210</name>
    <name evidence="3" type="ORF">N5J77_11905</name>
</gene>
<evidence type="ECO:0000313" key="5">
    <source>
        <dbReference type="EMBL" id="QNG47203.1"/>
    </source>
</evidence>
<dbReference type="Proteomes" id="UP000028534">
    <property type="component" value="Unassembled WGS sequence"/>
</dbReference>